<evidence type="ECO:0000256" key="7">
    <source>
        <dbReference type="NCBIfam" id="TIGR01068"/>
    </source>
</evidence>
<dbReference type="SUPFAM" id="SSF52833">
    <property type="entry name" value="Thioredoxin-like"/>
    <property type="match status" value="1"/>
</dbReference>
<keyword evidence="3" id="KW-0813">Transport</keyword>
<evidence type="ECO:0000256" key="6">
    <source>
        <dbReference type="ARBA" id="ARBA00023284"/>
    </source>
</evidence>
<keyword evidence="4" id="KW-0249">Electron transport</keyword>
<dbReference type="PANTHER" id="PTHR45663">
    <property type="entry name" value="GEO12009P1"/>
    <property type="match status" value="1"/>
</dbReference>
<dbReference type="InterPro" id="IPR017937">
    <property type="entry name" value="Thioredoxin_CS"/>
</dbReference>
<evidence type="ECO:0000256" key="4">
    <source>
        <dbReference type="ARBA" id="ARBA00022982"/>
    </source>
</evidence>
<dbReference type="PROSITE" id="PS51352">
    <property type="entry name" value="THIOREDOXIN_2"/>
    <property type="match status" value="1"/>
</dbReference>
<dbReference type="InterPro" id="IPR013766">
    <property type="entry name" value="Thioredoxin_domain"/>
</dbReference>
<gene>
    <name evidence="10" type="primary">trxA</name>
    <name evidence="10" type="ORF">WMO66_07040</name>
</gene>
<evidence type="ECO:0000313" key="11">
    <source>
        <dbReference type="Proteomes" id="UP001491552"/>
    </source>
</evidence>
<dbReference type="NCBIfam" id="TIGR01068">
    <property type="entry name" value="thioredoxin"/>
    <property type="match status" value="1"/>
</dbReference>
<dbReference type="Proteomes" id="UP001491552">
    <property type="component" value="Unassembled WGS sequence"/>
</dbReference>
<keyword evidence="5" id="KW-1015">Disulfide bond</keyword>
<evidence type="ECO:0000313" key="10">
    <source>
        <dbReference type="EMBL" id="MEQ2511001.1"/>
    </source>
</evidence>
<comment type="caution">
    <text evidence="10">The sequence shown here is derived from an EMBL/GenBank/DDBJ whole genome shotgun (WGS) entry which is preliminary data.</text>
</comment>
<evidence type="ECO:0000256" key="8">
    <source>
        <dbReference type="PIRNR" id="PIRNR000077"/>
    </source>
</evidence>
<dbReference type="Pfam" id="PF00085">
    <property type="entry name" value="Thioredoxin"/>
    <property type="match status" value="1"/>
</dbReference>
<name>A0ABV1G6F7_9FIRM</name>
<comment type="similarity">
    <text evidence="1 8">Belongs to the thioredoxin family.</text>
</comment>
<protein>
    <recommendedName>
        <fullName evidence="2 7">Thioredoxin</fullName>
    </recommendedName>
</protein>
<keyword evidence="6" id="KW-0676">Redox-active center</keyword>
<dbReference type="Gene3D" id="3.40.30.10">
    <property type="entry name" value="Glutaredoxin"/>
    <property type="match status" value="1"/>
</dbReference>
<dbReference type="PANTHER" id="PTHR45663:SF11">
    <property type="entry name" value="GEO12009P1"/>
    <property type="match status" value="1"/>
</dbReference>
<dbReference type="InterPro" id="IPR036249">
    <property type="entry name" value="Thioredoxin-like_sf"/>
</dbReference>
<evidence type="ECO:0000256" key="2">
    <source>
        <dbReference type="ARBA" id="ARBA00020570"/>
    </source>
</evidence>
<dbReference type="PIRSF" id="PIRSF000077">
    <property type="entry name" value="Thioredoxin"/>
    <property type="match status" value="1"/>
</dbReference>
<reference evidence="10 11" key="1">
    <citation type="submission" date="2024-03" db="EMBL/GenBank/DDBJ databases">
        <title>Human intestinal bacterial collection.</title>
        <authorList>
            <person name="Pauvert C."/>
            <person name="Hitch T.C.A."/>
            <person name="Clavel T."/>
        </authorList>
    </citation>
    <scope>NUCLEOTIDE SEQUENCE [LARGE SCALE GENOMIC DNA]</scope>
    <source>
        <strain evidence="10 11">CLA-AA-H192</strain>
    </source>
</reference>
<dbReference type="RefSeq" id="WP_349135698.1">
    <property type="nucleotide sequence ID" value="NZ_JBBMFF010000205.1"/>
</dbReference>
<evidence type="ECO:0000256" key="3">
    <source>
        <dbReference type="ARBA" id="ARBA00022448"/>
    </source>
</evidence>
<sequence length="106" mass="11702">MPILPLTEENFEQEVLQAEGPVLVDLFAAWCGPCRALAPVLETLAEARPELRIGKVDVDAQPELAARFDVLTVPTLLLFRSGRLLRRTTGAKTLTELEEFLRSGEA</sequence>
<dbReference type="PRINTS" id="PR00421">
    <property type="entry name" value="THIOREDOXIN"/>
</dbReference>
<evidence type="ECO:0000256" key="1">
    <source>
        <dbReference type="ARBA" id="ARBA00008987"/>
    </source>
</evidence>
<keyword evidence="11" id="KW-1185">Reference proteome</keyword>
<proteinExistence type="inferred from homology"/>
<dbReference type="CDD" id="cd02947">
    <property type="entry name" value="TRX_family"/>
    <property type="match status" value="1"/>
</dbReference>
<feature type="domain" description="Thioredoxin" evidence="9">
    <location>
        <begin position="1"/>
        <end position="106"/>
    </location>
</feature>
<dbReference type="PROSITE" id="PS00194">
    <property type="entry name" value="THIOREDOXIN_1"/>
    <property type="match status" value="1"/>
</dbReference>
<organism evidence="10 11">
    <name type="scientific">Faecousia intestinalis</name>
    <dbReference type="NCBI Taxonomy" id="3133167"/>
    <lineage>
        <taxon>Bacteria</taxon>
        <taxon>Bacillati</taxon>
        <taxon>Bacillota</taxon>
        <taxon>Clostridia</taxon>
        <taxon>Eubacteriales</taxon>
        <taxon>Oscillospiraceae</taxon>
        <taxon>Faecousia</taxon>
    </lineage>
</organism>
<evidence type="ECO:0000256" key="5">
    <source>
        <dbReference type="ARBA" id="ARBA00023157"/>
    </source>
</evidence>
<dbReference type="InterPro" id="IPR005746">
    <property type="entry name" value="Thioredoxin"/>
</dbReference>
<dbReference type="EMBL" id="JBBMFF010000205">
    <property type="protein sequence ID" value="MEQ2511001.1"/>
    <property type="molecule type" value="Genomic_DNA"/>
</dbReference>
<accession>A0ABV1G6F7</accession>
<evidence type="ECO:0000259" key="9">
    <source>
        <dbReference type="PROSITE" id="PS51352"/>
    </source>
</evidence>